<feature type="compositionally biased region" description="Pro residues" evidence="1">
    <location>
        <begin position="129"/>
        <end position="143"/>
    </location>
</feature>
<sequence length="214" mass="23490">MTFSMSDDEIRVSYNTAKDQKAQVKVLAELNVTTPAVMAAKLRDLGCNVPDFPSVNQRPLRAHDILFDETRARELFAEGKSDLDIAEMLGIGVYAFAAWRRKNGMKRPRGGDMQKMEQKAKPKRCKAQPPMPPEIETPEPEPAPETAGRGSHPLLSAQRQTSAADLGRVLLDLADRYPGIVLTVNGTAVRSLCLNVRVMLGEDTTTSTLDLEVG</sequence>
<protein>
    <submittedName>
        <fullName evidence="2">Uncharacterized protein</fullName>
    </submittedName>
</protein>
<feature type="compositionally biased region" description="Basic and acidic residues" evidence="1">
    <location>
        <begin position="109"/>
        <end position="120"/>
    </location>
</feature>
<feature type="region of interest" description="Disordered" evidence="1">
    <location>
        <begin position="105"/>
        <end position="159"/>
    </location>
</feature>
<evidence type="ECO:0000313" key="2">
    <source>
        <dbReference type="EMBL" id="DAF51046.1"/>
    </source>
</evidence>
<proteinExistence type="predicted"/>
<reference evidence="2" key="1">
    <citation type="journal article" date="2021" name="Proc. Natl. Acad. Sci. U.S.A.">
        <title>A Catalog of Tens of Thousands of Viruses from Human Metagenomes Reveals Hidden Associations with Chronic Diseases.</title>
        <authorList>
            <person name="Tisza M.J."/>
            <person name="Buck C.B."/>
        </authorList>
    </citation>
    <scope>NUCLEOTIDE SEQUENCE</scope>
    <source>
        <strain evidence="2">CtFIm6</strain>
    </source>
</reference>
<name>A0A8S5SJA8_9CAUD</name>
<dbReference type="EMBL" id="BK032608">
    <property type="protein sequence ID" value="DAF51046.1"/>
    <property type="molecule type" value="Genomic_DNA"/>
</dbReference>
<evidence type="ECO:0000256" key="1">
    <source>
        <dbReference type="SAM" id="MobiDB-lite"/>
    </source>
</evidence>
<organism evidence="2">
    <name type="scientific">Siphoviridae sp. ctFIm6</name>
    <dbReference type="NCBI Taxonomy" id="2827818"/>
    <lineage>
        <taxon>Viruses</taxon>
        <taxon>Duplodnaviria</taxon>
        <taxon>Heunggongvirae</taxon>
        <taxon>Uroviricota</taxon>
        <taxon>Caudoviricetes</taxon>
    </lineage>
</organism>
<accession>A0A8S5SJA8</accession>